<dbReference type="Gene3D" id="1.25.10.10">
    <property type="entry name" value="Leucine-rich Repeat Variant"/>
    <property type="match status" value="2"/>
</dbReference>
<evidence type="ECO:0000256" key="3">
    <source>
        <dbReference type="ARBA" id="ARBA00004642"/>
    </source>
</evidence>
<dbReference type="InterPro" id="IPR016024">
    <property type="entry name" value="ARM-type_fold"/>
</dbReference>
<dbReference type="InterPro" id="IPR012959">
    <property type="entry name" value="CPL_dom"/>
</dbReference>
<keyword evidence="7" id="KW-0238">DNA-binding</keyword>
<feature type="compositionally biased region" description="Basic and acidic residues" evidence="12">
    <location>
        <begin position="10"/>
        <end position="23"/>
    </location>
</feature>
<evidence type="ECO:0000256" key="9">
    <source>
        <dbReference type="ARBA" id="ARBA00055542"/>
    </source>
</evidence>
<dbReference type="GO" id="GO:0003729">
    <property type="term" value="F:mRNA binding"/>
    <property type="evidence" value="ECO:0007669"/>
    <property type="project" value="TreeGrafter"/>
</dbReference>
<dbReference type="FunFam" id="1.25.10.10:FF:000207">
    <property type="entry name" value="Pumilio RNA-binding family member 3"/>
    <property type="match status" value="1"/>
</dbReference>
<feature type="domain" description="PUM-HD" evidence="13">
    <location>
        <begin position="96"/>
        <end position="465"/>
    </location>
</feature>
<dbReference type="PROSITE" id="PS50303">
    <property type="entry name" value="PUM_HD"/>
    <property type="match status" value="1"/>
</dbReference>
<dbReference type="InterPro" id="IPR011989">
    <property type="entry name" value="ARM-like"/>
</dbReference>
<dbReference type="GO" id="GO:0005730">
    <property type="term" value="C:nucleolus"/>
    <property type="evidence" value="ECO:0007669"/>
    <property type="project" value="UniProtKB-SubCell"/>
</dbReference>
<name>A0A8C7WVF2_9TELE</name>
<dbReference type="SUPFAM" id="SSF48371">
    <property type="entry name" value="ARM repeat"/>
    <property type="match status" value="1"/>
</dbReference>
<dbReference type="PANTHER" id="PTHR13389:SF0">
    <property type="entry name" value="PUMILIO HOMOLOG 3"/>
    <property type="match status" value="1"/>
</dbReference>
<dbReference type="GeneTree" id="ENSGT00390000015757"/>
<accession>A0A8C7WVF2</accession>
<dbReference type="GO" id="GO:0008354">
    <property type="term" value="P:germ cell migration"/>
    <property type="evidence" value="ECO:0007669"/>
    <property type="project" value="Ensembl"/>
</dbReference>
<reference evidence="14" key="1">
    <citation type="submission" date="2025-08" db="UniProtKB">
        <authorList>
            <consortium name="Ensembl"/>
        </authorList>
    </citation>
    <scope>IDENTIFICATION</scope>
</reference>
<keyword evidence="15" id="KW-1185">Reference proteome</keyword>
<dbReference type="Pfam" id="PF08144">
    <property type="entry name" value="CPL"/>
    <property type="match status" value="1"/>
</dbReference>
<evidence type="ECO:0000256" key="2">
    <source>
        <dbReference type="ARBA" id="ARBA00004604"/>
    </source>
</evidence>
<comment type="function">
    <text evidence="9">Inhibits the poly(ADP-ribosyl)ation activity of PARP1 and the degradation of PARP1 by CASP3 following genotoxic stress. Binds to double-stranded RNA or DNA without sequence specificity. Involved in development of the eye and of primordial germ cells.</text>
</comment>
<dbReference type="GO" id="GO:0005654">
    <property type="term" value="C:nucleoplasm"/>
    <property type="evidence" value="ECO:0007669"/>
    <property type="project" value="UniProtKB-SubCell"/>
</dbReference>
<dbReference type="InterPro" id="IPR033133">
    <property type="entry name" value="PUM-HD"/>
</dbReference>
<evidence type="ECO:0000256" key="11">
    <source>
        <dbReference type="PROSITE-ProRule" id="PRU00317"/>
    </source>
</evidence>
<evidence type="ECO:0000256" key="1">
    <source>
        <dbReference type="ARBA" id="ARBA00004286"/>
    </source>
</evidence>
<dbReference type="GO" id="GO:0006417">
    <property type="term" value="P:regulation of translation"/>
    <property type="evidence" value="ECO:0007669"/>
    <property type="project" value="TreeGrafter"/>
</dbReference>
<dbReference type="GO" id="GO:0003677">
    <property type="term" value="F:DNA binding"/>
    <property type="evidence" value="ECO:0007669"/>
    <property type="project" value="UniProtKB-KW"/>
</dbReference>
<evidence type="ECO:0000256" key="8">
    <source>
        <dbReference type="ARBA" id="ARBA00023242"/>
    </source>
</evidence>
<organism evidence="14 15">
    <name type="scientific">Oryzias sinensis</name>
    <name type="common">Chinese medaka</name>
    <dbReference type="NCBI Taxonomy" id="183150"/>
    <lineage>
        <taxon>Eukaryota</taxon>
        <taxon>Metazoa</taxon>
        <taxon>Chordata</taxon>
        <taxon>Craniata</taxon>
        <taxon>Vertebrata</taxon>
        <taxon>Euteleostomi</taxon>
        <taxon>Actinopterygii</taxon>
        <taxon>Neopterygii</taxon>
        <taxon>Teleostei</taxon>
        <taxon>Neoteleostei</taxon>
        <taxon>Acanthomorphata</taxon>
        <taxon>Ovalentaria</taxon>
        <taxon>Atherinomorphae</taxon>
        <taxon>Beloniformes</taxon>
        <taxon>Adrianichthyidae</taxon>
        <taxon>Oryziinae</taxon>
        <taxon>Oryzias</taxon>
    </lineage>
</organism>
<dbReference type="Proteomes" id="UP000694383">
    <property type="component" value="Unplaced"/>
</dbReference>
<proteinExistence type="predicted"/>
<keyword evidence="6" id="KW-0694">RNA-binding</keyword>
<evidence type="ECO:0000256" key="12">
    <source>
        <dbReference type="SAM" id="MobiDB-lite"/>
    </source>
</evidence>
<dbReference type="SMART" id="SM00025">
    <property type="entry name" value="Pumilio"/>
    <property type="match status" value="6"/>
</dbReference>
<dbReference type="GO" id="GO:0005694">
    <property type="term" value="C:chromosome"/>
    <property type="evidence" value="ECO:0007669"/>
    <property type="project" value="UniProtKB-SubCell"/>
</dbReference>
<keyword evidence="4" id="KW-0158">Chromosome</keyword>
<evidence type="ECO:0000256" key="4">
    <source>
        <dbReference type="ARBA" id="ARBA00022454"/>
    </source>
</evidence>
<dbReference type="Ensembl" id="ENSOSIT00000004245.1">
    <property type="protein sequence ID" value="ENSOSIP00000003963.1"/>
    <property type="gene ID" value="ENSOSIG00000001270.1"/>
</dbReference>
<dbReference type="AlphaFoldDB" id="A0A8C7WVF2"/>
<evidence type="ECO:0000256" key="10">
    <source>
        <dbReference type="ARBA" id="ARBA00073764"/>
    </source>
</evidence>
<keyword evidence="8" id="KW-0539">Nucleus</keyword>
<comment type="subcellular location">
    <subcellularLocation>
        <location evidence="1">Chromosome</location>
    </subcellularLocation>
    <subcellularLocation>
        <location evidence="2">Nucleus</location>
        <location evidence="2">Nucleolus</location>
    </subcellularLocation>
    <subcellularLocation>
        <location evidence="3">Nucleus</location>
        <location evidence="3">Nucleoplasm</location>
    </subcellularLocation>
</comment>
<keyword evidence="5" id="KW-0677">Repeat</keyword>
<dbReference type="InterPro" id="IPR001313">
    <property type="entry name" value="Pumilio_RNA-bd_rpt"/>
</dbReference>
<evidence type="ECO:0000313" key="14">
    <source>
        <dbReference type="Ensembl" id="ENSOSIP00000003963.1"/>
    </source>
</evidence>
<evidence type="ECO:0000256" key="5">
    <source>
        <dbReference type="ARBA" id="ARBA00022737"/>
    </source>
</evidence>
<evidence type="ECO:0000259" key="13">
    <source>
        <dbReference type="PROSITE" id="PS50303"/>
    </source>
</evidence>
<reference evidence="14" key="2">
    <citation type="submission" date="2025-09" db="UniProtKB">
        <authorList>
            <consortium name="Ensembl"/>
        </authorList>
    </citation>
    <scope>IDENTIFICATION</scope>
</reference>
<evidence type="ECO:0000256" key="6">
    <source>
        <dbReference type="ARBA" id="ARBA00022884"/>
    </source>
</evidence>
<feature type="region of interest" description="Disordered" evidence="12">
    <location>
        <begin position="1"/>
        <end position="54"/>
    </location>
</feature>
<sequence>GGKKPFKPLKNAEKPSGAKDRGNKQHKAAFSRGGGLQQGKRKLPAFKNRKEKDDGEEKSAKILFLLQKGRREVTKRCSAWTTGHETTQLHSCCFTGVSCVYRKKCDEEVKKKLMKKLHDLIRGNTKQMAFAHDSVRILQCFLQFGSHKQRQEVFEDLKDDVISLCKSSYGRHVVKKLLMYGNKELVAAVMQTFKGHVRQMLRHSAASTIIEYAYNDKAMLAQRLMLADELYGNTYAICKSSEHNTIEKVVKANADKVASIMDDMKQILLPMASKEQVIKHSLVHKAFLDFFLFAPDKQRSEMIESIRESVVYMAHTHDGARVAMHCLWHGTAKDRKVIIKTMKTYMVKFATGEFGHLVLLALFDCVDDTKLIRQAVLSEVLSSLKEVISNKHGKKVLLYLLSHRNPAHLLPEIIKVLEQGDGNAHSKKDPEKRRKELLEALSPPILDYLCENAADMVKDKATGVIISDILGSACGDLRPAMTAVAQLANQELVPGGVDGELHMAEHPAGHLVLKWLIQKDGELAQAGREERFGRILVDTVGTERLKSWAKVNRGAIVLCSLLNSCEPSVAAEVKTALQSITSQLHSTCSNQGVQILLQNLNK</sequence>
<feature type="repeat" description="Pumilio" evidence="11">
    <location>
        <begin position="156"/>
        <end position="191"/>
    </location>
</feature>
<protein>
    <recommendedName>
        <fullName evidence="10">Pumilio homolog 3</fullName>
    </recommendedName>
</protein>
<evidence type="ECO:0000256" key="7">
    <source>
        <dbReference type="ARBA" id="ARBA00023125"/>
    </source>
</evidence>
<dbReference type="InterPro" id="IPR040059">
    <property type="entry name" value="PUM3"/>
</dbReference>
<evidence type="ECO:0000313" key="15">
    <source>
        <dbReference type="Proteomes" id="UP000694383"/>
    </source>
</evidence>
<dbReference type="PROSITE" id="PS50302">
    <property type="entry name" value="PUM"/>
    <property type="match status" value="1"/>
</dbReference>
<dbReference type="FunFam" id="1.25.10.10:FF:001092">
    <property type="entry name" value="Pumilio RNA-binding family member 3"/>
    <property type="match status" value="1"/>
</dbReference>
<dbReference type="PANTHER" id="PTHR13389">
    <property type="entry name" value="PUMILIO HOMOLOG 3"/>
    <property type="match status" value="1"/>
</dbReference>